<dbReference type="PANTHER" id="PTHR23407:SF1">
    <property type="entry name" value="5-FORMYLTETRAHYDROFOLATE CYCLO-LIGASE"/>
    <property type="match status" value="1"/>
</dbReference>
<dbReference type="GO" id="GO:0005524">
    <property type="term" value="F:ATP binding"/>
    <property type="evidence" value="ECO:0007669"/>
    <property type="project" value="UniProtKB-KW"/>
</dbReference>
<dbReference type="InterPro" id="IPR037171">
    <property type="entry name" value="NagB/RpiA_transferase-like"/>
</dbReference>
<dbReference type="PANTHER" id="PTHR23407">
    <property type="entry name" value="ATPASE INHIBITOR/5-FORMYLTETRAHYDROFOLATE CYCLO-LIGASE"/>
    <property type="match status" value="1"/>
</dbReference>
<organism evidence="6 7">
    <name type="scientific">Succinatimonas hippei (strain DSM 22608 / JCM 16073 / KCTC 15190 / YIT 12066)</name>
    <dbReference type="NCBI Taxonomy" id="762983"/>
    <lineage>
        <taxon>Bacteria</taxon>
        <taxon>Pseudomonadati</taxon>
        <taxon>Pseudomonadota</taxon>
        <taxon>Gammaproteobacteria</taxon>
        <taxon>Aeromonadales</taxon>
        <taxon>Succinivibrionaceae</taxon>
        <taxon>Succinatimonas</taxon>
    </lineage>
</organism>
<keyword evidence="2 4" id="KW-0547">Nucleotide-binding</keyword>
<feature type="binding site" evidence="4">
    <location>
        <begin position="140"/>
        <end position="148"/>
    </location>
    <ligand>
        <name>ATP</name>
        <dbReference type="ChEBI" id="CHEBI:30616"/>
    </ligand>
</feature>
<accession>E8LN21</accession>
<evidence type="ECO:0000256" key="5">
    <source>
        <dbReference type="RuleBase" id="RU361279"/>
    </source>
</evidence>
<dbReference type="PIRSF" id="PIRSF006806">
    <property type="entry name" value="FTHF_cligase"/>
    <property type="match status" value="1"/>
</dbReference>
<protein>
    <recommendedName>
        <fullName evidence="5">5-formyltetrahydrofolate cyclo-ligase</fullName>
        <ecNumber evidence="5">6.3.3.2</ecNumber>
    </recommendedName>
</protein>
<dbReference type="GO" id="GO:0030272">
    <property type="term" value="F:5-formyltetrahydrofolate cyclo-ligase activity"/>
    <property type="evidence" value="ECO:0007669"/>
    <property type="project" value="UniProtKB-EC"/>
</dbReference>
<dbReference type="GO" id="GO:0046872">
    <property type="term" value="F:metal ion binding"/>
    <property type="evidence" value="ECO:0007669"/>
    <property type="project" value="UniProtKB-KW"/>
</dbReference>
<proteinExistence type="inferred from homology"/>
<dbReference type="GO" id="GO:0035999">
    <property type="term" value="P:tetrahydrofolate interconversion"/>
    <property type="evidence" value="ECO:0007669"/>
    <property type="project" value="TreeGrafter"/>
</dbReference>
<comment type="cofactor">
    <cofactor evidence="5">
        <name>Mg(2+)</name>
        <dbReference type="ChEBI" id="CHEBI:18420"/>
    </cofactor>
</comment>
<dbReference type="Pfam" id="PF01812">
    <property type="entry name" value="5-FTHF_cyc-lig"/>
    <property type="match status" value="1"/>
</dbReference>
<dbReference type="NCBIfam" id="TIGR02727">
    <property type="entry name" value="MTHFS_bact"/>
    <property type="match status" value="1"/>
</dbReference>
<gene>
    <name evidence="6" type="ORF">HMPREF9444_02174</name>
</gene>
<keyword evidence="5" id="KW-0460">Magnesium</keyword>
<evidence type="ECO:0000256" key="3">
    <source>
        <dbReference type="ARBA" id="ARBA00022840"/>
    </source>
</evidence>
<evidence type="ECO:0000256" key="2">
    <source>
        <dbReference type="ARBA" id="ARBA00022741"/>
    </source>
</evidence>
<evidence type="ECO:0000313" key="6">
    <source>
        <dbReference type="EMBL" id="EFY06082.1"/>
    </source>
</evidence>
<comment type="catalytic activity">
    <reaction evidence="5">
        <text>(6S)-5-formyl-5,6,7,8-tetrahydrofolate + ATP = (6R)-5,10-methenyltetrahydrofolate + ADP + phosphate</text>
        <dbReference type="Rhea" id="RHEA:10488"/>
        <dbReference type="ChEBI" id="CHEBI:30616"/>
        <dbReference type="ChEBI" id="CHEBI:43474"/>
        <dbReference type="ChEBI" id="CHEBI:57455"/>
        <dbReference type="ChEBI" id="CHEBI:57457"/>
        <dbReference type="ChEBI" id="CHEBI:456216"/>
        <dbReference type="EC" id="6.3.3.2"/>
    </reaction>
</comment>
<name>E8LN21_SUCHY</name>
<dbReference type="RefSeq" id="WP_009144309.1">
    <property type="nucleotide sequence ID" value="NZ_GL831075.1"/>
</dbReference>
<dbReference type="EC" id="6.3.3.2" evidence="5"/>
<evidence type="ECO:0000256" key="4">
    <source>
        <dbReference type="PIRSR" id="PIRSR006806-1"/>
    </source>
</evidence>
<dbReference type="SUPFAM" id="SSF100950">
    <property type="entry name" value="NagB/RpiA/CoA transferase-like"/>
    <property type="match status" value="1"/>
</dbReference>
<dbReference type="InterPro" id="IPR002698">
    <property type="entry name" value="FTHF_cligase"/>
</dbReference>
<sequence>MTLETKLKRDALRKRMRTSRLMLSEKALRDAESHIFEKVITLSLLKERRTIGSYVGLNGEINTMLLNNYLKAKKHTVALPVIHPTEKGQMQFYTYDDESCLVKNRFGILEPLTYRDKLITPDLFEVLLIPLLAFDVKGNRLGMGGGYYDRLLKKVSANCVLIGLAHDFQYVDEVPSEDWDMPLDEIITPTRHLVFIKKY</sequence>
<feature type="binding site" evidence="4">
    <location>
        <position position="60"/>
    </location>
    <ligand>
        <name>substrate</name>
    </ligand>
</feature>
<keyword evidence="3 4" id="KW-0067">ATP-binding</keyword>
<feature type="binding site" evidence="4">
    <location>
        <position position="55"/>
    </location>
    <ligand>
        <name>substrate</name>
    </ligand>
</feature>
<dbReference type="Gene3D" id="3.40.50.10420">
    <property type="entry name" value="NagB/RpiA/CoA transferase-like"/>
    <property type="match status" value="1"/>
</dbReference>
<comment type="similarity">
    <text evidence="1 5">Belongs to the 5-formyltetrahydrofolate cyclo-ligase family.</text>
</comment>
<keyword evidence="7" id="KW-1185">Reference proteome</keyword>
<dbReference type="OrthoDB" id="9801938at2"/>
<dbReference type="InterPro" id="IPR024185">
    <property type="entry name" value="FTHF_cligase-like_sf"/>
</dbReference>
<keyword evidence="6" id="KW-0436">Ligase</keyword>
<dbReference type="HOGENOM" id="CLU_066245_0_0_6"/>
<evidence type="ECO:0000256" key="1">
    <source>
        <dbReference type="ARBA" id="ARBA00010638"/>
    </source>
</evidence>
<evidence type="ECO:0000313" key="7">
    <source>
        <dbReference type="Proteomes" id="UP000018458"/>
    </source>
</evidence>
<keyword evidence="5" id="KW-0479">Metal-binding</keyword>
<dbReference type="AlphaFoldDB" id="E8LN21"/>
<dbReference type="STRING" id="762983.HMPREF9444_02174"/>
<dbReference type="GO" id="GO:0009396">
    <property type="term" value="P:folic acid-containing compound biosynthetic process"/>
    <property type="evidence" value="ECO:0007669"/>
    <property type="project" value="TreeGrafter"/>
</dbReference>
<reference evidence="6 7" key="1">
    <citation type="submission" date="2011-01" db="EMBL/GenBank/DDBJ databases">
        <authorList>
            <person name="Weinstock G."/>
            <person name="Sodergren E."/>
            <person name="Clifton S."/>
            <person name="Fulton L."/>
            <person name="Fulton B."/>
            <person name="Courtney L."/>
            <person name="Fronick C."/>
            <person name="Harrison M."/>
            <person name="Strong C."/>
            <person name="Farmer C."/>
            <person name="Delahaunty K."/>
            <person name="Markovic C."/>
            <person name="Hall O."/>
            <person name="Minx P."/>
            <person name="Tomlinson C."/>
            <person name="Mitreva M."/>
            <person name="Hou S."/>
            <person name="Chen J."/>
            <person name="Wollam A."/>
            <person name="Pepin K.H."/>
            <person name="Johnson M."/>
            <person name="Bhonagiri V."/>
            <person name="Zhang X."/>
            <person name="Suruliraj S."/>
            <person name="Warren W."/>
            <person name="Chinwalla A."/>
            <person name="Mardis E.R."/>
            <person name="Wilson R.K."/>
        </authorList>
    </citation>
    <scope>NUCLEOTIDE SEQUENCE [LARGE SCALE GENOMIC DNA]</scope>
    <source>
        <strain evidence="7">DSM 22608 / JCM 16073 / KCTC 15190 / YIT 12066</strain>
    </source>
</reference>
<dbReference type="EMBL" id="AEVO01000156">
    <property type="protein sequence ID" value="EFY06082.1"/>
    <property type="molecule type" value="Genomic_DNA"/>
</dbReference>
<comment type="caution">
    <text evidence="6">The sequence shown here is derived from an EMBL/GenBank/DDBJ whole genome shotgun (WGS) entry which is preliminary data.</text>
</comment>
<dbReference type="eggNOG" id="COG0212">
    <property type="taxonomic scope" value="Bacteria"/>
</dbReference>
<dbReference type="Proteomes" id="UP000018458">
    <property type="component" value="Unassembled WGS sequence"/>
</dbReference>